<reference evidence="1" key="2">
    <citation type="submission" date="2023-03" db="EMBL/GenBank/DDBJ databases">
        <authorList>
            <person name="Obshta O."/>
            <person name="Zabrodski M.W."/>
            <person name="Soomro T."/>
            <person name="Wilson G."/>
            <person name="Masood F."/>
            <person name="Thebeau J."/>
            <person name="Bezerra Da Silva M.C."/>
            <person name="Raza F."/>
            <person name="Biganski S."/>
            <person name="Jose M."/>
            <person name="Camilli M."/>
            <person name="Kozii I.V."/>
            <person name="Kozii R.V."/>
            <person name="Simko E."/>
            <person name="Wood S.C."/>
        </authorList>
    </citation>
    <scope>NUCLEOTIDE SEQUENCE</scope>
    <source>
        <strain evidence="1">PL001</strain>
    </source>
</reference>
<gene>
    <name evidence="1" type="ORF">P7H09_11350</name>
</gene>
<organism evidence="1 2">
    <name type="scientific">Paenibacillus larvae</name>
    <dbReference type="NCBI Taxonomy" id="1464"/>
    <lineage>
        <taxon>Bacteria</taxon>
        <taxon>Bacillati</taxon>
        <taxon>Bacillota</taxon>
        <taxon>Bacilli</taxon>
        <taxon>Bacillales</taxon>
        <taxon>Paenibacillaceae</taxon>
        <taxon>Paenibacillus</taxon>
    </lineage>
</organism>
<proteinExistence type="predicted"/>
<dbReference type="Proteomes" id="UP001259239">
    <property type="component" value="Unassembled WGS sequence"/>
</dbReference>
<dbReference type="EMBL" id="JARQGV010000004">
    <property type="protein sequence ID" value="MDT2251861.1"/>
    <property type="molecule type" value="Genomic_DNA"/>
</dbReference>
<dbReference type="AlphaFoldDB" id="A0AAP5JTT8"/>
<accession>A0AAP5JTT8</accession>
<reference evidence="1" key="1">
    <citation type="journal article" date="2023" name="J. Vet. Diagn. Invest.">
        <title>Oxytetracycline-resistant Paenibacillus larvae identified in commercial beekeeping operations in Saskatchewan using pooled honey sampling.</title>
        <authorList>
            <person name="Obshta O."/>
            <person name="Zabrodski M.W."/>
            <person name="Soomro T."/>
            <person name="Wilson G."/>
            <person name="Masood F."/>
            <person name="Thebeau J."/>
            <person name="Silva M.C.B."/>
            <person name="Biganski S."/>
            <person name="Kozii I.V."/>
            <person name="Koziy R.V."/>
            <person name="Raza M.F."/>
            <person name="Jose M.S."/>
            <person name="Simko E."/>
            <person name="Wood S.C."/>
        </authorList>
    </citation>
    <scope>NUCLEOTIDE SEQUENCE</scope>
    <source>
        <strain evidence="1">PL001</strain>
    </source>
</reference>
<sequence>MADSVNFIKKTRYGGMTDGKKPLNFKKDERKAKAWSKERYSA</sequence>
<dbReference type="RefSeq" id="WP_268589502.1">
    <property type="nucleotide sequence ID" value="NZ_JAMDNE010000083.1"/>
</dbReference>
<evidence type="ECO:0000313" key="2">
    <source>
        <dbReference type="Proteomes" id="UP001259239"/>
    </source>
</evidence>
<comment type="caution">
    <text evidence="1">The sequence shown here is derived from an EMBL/GenBank/DDBJ whole genome shotgun (WGS) entry which is preliminary data.</text>
</comment>
<protein>
    <submittedName>
        <fullName evidence="1">Uncharacterized protein</fullName>
    </submittedName>
</protein>
<evidence type="ECO:0000313" key="1">
    <source>
        <dbReference type="EMBL" id="MDT2251861.1"/>
    </source>
</evidence>
<name>A0AAP5JTT8_9BACL</name>